<dbReference type="PANTHER" id="PTHR24321:SF12">
    <property type="entry name" value="SHORT-CHAIN DEHYDROGENASE_REDUCTASE FAMILY, PUTATIVE (AFU_ORTHOLOGUE AFUA_5G14340)-RELATED"/>
    <property type="match status" value="1"/>
</dbReference>
<sequence length="373" mass="39358">MADNAGINRAVNTIRTELEYLRDSGVVSEPQFNSILSQLPQPGGVPSQYVDVRYQGQPFPASAISQAAQDPNHPANPKHPKHGEWAKKLGSKLGNAAIFGAGATAALVTGAAGTGIGAATAMAFARAGCRRIAITDMNAKELNDTRAAILAQSPNAKVLVRPGDIASEAFVESFIAAVVKEFGRLDYAVNCAGIMGNNQSSTETSLDDFDRINNVNYRGCWLSSRAELRAMLEQEPLPSHDPQRGPQRGSIVNIASQLGLVGRPNAPAYTVSSTPAAYSASKAAVIAMTRADAIDYSDKAIRVNCICPGVIDTPMTTCDEDRIEMLAPAVQIAPMKRMGRPSEVADCALFLASSQASFVQGHALVVDGGYVIN</sequence>
<protein>
    <submittedName>
        <fullName evidence="4">Uncharacterized protein</fullName>
    </submittedName>
</protein>
<evidence type="ECO:0000256" key="1">
    <source>
        <dbReference type="ARBA" id="ARBA00006484"/>
    </source>
</evidence>
<organism evidence="4 5">
    <name type="scientific">Cryomyces minteri</name>
    <dbReference type="NCBI Taxonomy" id="331657"/>
    <lineage>
        <taxon>Eukaryota</taxon>
        <taxon>Fungi</taxon>
        <taxon>Dikarya</taxon>
        <taxon>Ascomycota</taxon>
        <taxon>Pezizomycotina</taxon>
        <taxon>Dothideomycetes</taxon>
        <taxon>Dothideomycetes incertae sedis</taxon>
        <taxon>Cryomyces</taxon>
    </lineage>
</organism>
<reference evidence="4 5" key="1">
    <citation type="submission" date="2017-03" db="EMBL/GenBank/DDBJ databases">
        <title>Genomes of endolithic fungi from Antarctica.</title>
        <authorList>
            <person name="Coleine C."/>
            <person name="Masonjones S."/>
            <person name="Stajich J.E."/>
        </authorList>
    </citation>
    <scope>NUCLEOTIDE SEQUENCE [LARGE SCALE GENOMIC DNA]</scope>
    <source>
        <strain evidence="4 5">CCFEE 5187</strain>
    </source>
</reference>
<dbReference type="CDD" id="cd05233">
    <property type="entry name" value="SDR_c"/>
    <property type="match status" value="1"/>
</dbReference>
<dbReference type="GO" id="GO:0016491">
    <property type="term" value="F:oxidoreductase activity"/>
    <property type="evidence" value="ECO:0007669"/>
    <property type="project" value="UniProtKB-KW"/>
</dbReference>
<keyword evidence="3" id="KW-0560">Oxidoreductase</keyword>
<dbReference type="Pfam" id="PF13561">
    <property type="entry name" value="adh_short_C2"/>
    <property type="match status" value="1"/>
</dbReference>
<name>A0A4U0VQ83_9PEZI</name>
<evidence type="ECO:0000313" key="4">
    <source>
        <dbReference type="EMBL" id="TKA51661.1"/>
    </source>
</evidence>
<dbReference type="OrthoDB" id="5840532at2759"/>
<dbReference type="PANTHER" id="PTHR24321">
    <property type="entry name" value="DEHYDROGENASES, SHORT CHAIN"/>
    <property type="match status" value="1"/>
</dbReference>
<dbReference type="SUPFAM" id="SSF51735">
    <property type="entry name" value="NAD(P)-binding Rossmann-fold domains"/>
    <property type="match status" value="1"/>
</dbReference>
<dbReference type="Gene3D" id="3.40.50.720">
    <property type="entry name" value="NAD(P)-binding Rossmann-like Domain"/>
    <property type="match status" value="1"/>
</dbReference>
<dbReference type="EMBL" id="NAJN01002519">
    <property type="protein sequence ID" value="TKA51661.1"/>
    <property type="molecule type" value="Genomic_DNA"/>
</dbReference>
<dbReference type="InterPro" id="IPR002347">
    <property type="entry name" value="SDR_fam"/>
</dbReference>
<comment type="caution">
    <text evidence="4">The sequence shown here is derived from an EMBL/GenBank/DDBJ whole genome shotgun (WGS) entry which is preliminary data.</text>
</comment>
<accession>A0A4U0VQ83</accession>
<dbReference type="PRINTS" id="PR00080">
    <property type="entry name" value="SDRFAMILY"/>
</dbReference>
<comment type="similarity">
    <text evidence="1">Belongs to the short-chain dehydrogenases/reductases (SDR) family.</text>
</comment>
<dbReference type="AlphaFoldDB" id="A0A4U0VQ83"/>
<dbReference type="PRINTS" id="PR00081">
    <property type="entry name" value="GDHRDH"/>
</dbReference>
<gene>
    <name evidence="4" type="ORF">B0A49_11592</name>
</gene>
<evidence type="ECO:0000313" key="5">
    <source>
        <dbReference type="Proteomes" id="UP000308768"/>
    </source>
</evidence>
<dbReference type="Proteomes" id="UP000308768">
    <property type="component" value="Unassembled WGS sequence"/>
</dbReference>
<evidence type="ECO:0000256" key="2">
    <source>
        <dbReference type="ARBA" id="ARBA00022857"/>
    </source>
</evidence>
<keyword evidence="2" id="KW-0521">NADP</keyword>
<proteinExistence type="inferred from homology"/>
<dbReference type="InterPro" id="IPR036291">
    <property type="entry name" value="NAD(P)-bd_dom_sf"/>
</dbReference>
<keyword evidence="5" id="KW-1185">Reference proteome</keyword>
<dbReference type="FunFam" id="3.40.50.720:FF:000084">
    <property type="entry name" value="Short-chain dehydrogenase reductase"/>
    <property type="match status" value="1"/>
</dbReference>
<evidence type="ECO:0000256" key="3">
    <source>
        <dbReference type="ARBA" id="ARBA00023002"/>
    </source>
</evidence>
<dbReference type="STRING" id="331657.A0A4U0VQ83"/>